<keyword evidence="1" id="KW-0812">Transmembrane</keyword>
<dbReference type="OMA" id="YLERCNE"/>
<dbReference type="Gene3D" id="3.30.420.10">
    <property type="entry name" value="Ribonuclease H-like superfamily/Ribonuclease H"/>
    <property type="match status" value="1"/>
</dbReference>
<dbReference type="OrthoDB" id="9971063at2759"/>
<dbReference type="PANTHER" id="PTHR47326:SF1">
    <property type="entry name" value="HTH PSQ-TYPE DOMAIN-CONTAINING PROTEIN"/>
    <property type="match status" value="1"/>
</dbReference>
<keyword evidence="1" id="KW-1133">Transmembrane helix</keyword>
<dbReference type="InterPro" id="IPR036397">
    <property type="entry name" value="RNaseH_sf"/>
</dbReference>
<dbReference type="AlphaFoldDB" id="A0A9J6GYQ4"/>
<comment type="caution">
    <text evidence="2">The sequence shown here is derived from an EMBL/GenBank/DDBJ whole genome shotgun (WGS) entry which is preliminary data.</text>
</comment>
<dbReference type="PANTHER" id="PTHR47326">
    <property type="entry name" value="TRANSPOSABLE ELEMENT TC3 TRANSPOSASE-LIKE PROTEIN"/>
    <property type="match status" value="1"/>
</dbReference>
<sequence>MDVLAFIAAKPQTSVRDVAAHAPISRSKVWRILKDSDFHPYHVILHQCLEDRDFQNRLNFSIWILTKSEESLDVLRDVMWTDEANVWRNGQVNLPNAHYWSDSNLHWVKRTRQEYERSFIVWCGIYAGTIMGPIFFDQTLTGQRYVNKNLEGTVDRSLSEVPRSRLPLSGISKTGRQHTAAIEHETGLMRLSKHNELDGTALYG</sequence>
<keyword evidence="3" id="KW-1185">Reference proteome</keyword>
<dbReference type="GO" id="GO:0003676">
    <property type="term" value="F:nucleic acid binding"/>
    <property type="evidence" value="ECO:0007669"/>
    <property type="project" value="InterPro"/>
</dbReference>
<evidence type="ECO:0000256" key="1">
    <source>
        <dbReference type="SAM" id="Phobius"/>
    </source>
</evidence>
<organism evidence="2 3">
    <name type="scientific">Haemaphysalis longicornis</name>
    <name type="common">Bush tick</name>
    <dbReference type="NCBI Taxonomy" id="44386"/>
    <lineage>
        <taxon>Eukaryota</taxon>
        <taxon>Metazoa</taxon>
        <taxon>Ecdysozoa</taxon>
        <taxon>Arthropoda</taxon>
        <taxon>Chelicerata</taxon>
        <taxon>Arachnida</taxon>
        <taxon>Acari</taxon>
        <taxon>Parasitiformes</taxon>
        <taxon>Ixodida</taxon>
        <taxon>Ixodoidea</taxon>
        <taxon>Ixodidae</taxon>
        <taxon>Haemaphysalinae</taxon>
        <taxon>Haemaphysalis</taxon>
    </lineage>
</organism>
<proteinExistence type="predicted"/>
<feature type="transmembrane region" description="Helical" evidence="1">
    <location>
        <begin position="119"/>
        <end position="136"/>
    </location>
</feature>
<dbReference type="Proteomes" id="UP000821853">
    <property type="component" value="Chromosome 8"/>
</dbReference>
<accession>A0A9J6GYQ4</accession>
<evidence type="ECO:0000313" key="2">
    <source>
        <dbReference type="EMBL" id="KAH9379575.1"/>
    </source>
</evidence>
<dbReference type="EMBL" id="JABSTR010000010">
    <property type="protein sequence ID" value="KAH9379575.1"/>
    <property type="molecule type" value="Genomic_DNA"/>
</dbReference>
<reference evidence="2 3" key="1">
    <citation type="journal article" date="2020" name="Cell">
        <title>Large-Scale Comparative Analyses of Tick Genomes Elucidate Their Genetic Diversity and Vector Capacities.</title>
        <authorList>
            <consortium name="Tick Genome and Microbiome Consortium (TIGMIC)"/>
            <person name="Jia N."/>
            <person name="Wang J."/>
            <person name="Shi W."/>
            <person name="Du L."/>
            <person name="Sun Y."/>
            <person name="Zhan W."/>
            <person name="Jiang J.F."/>
            <person name="Wang Q."/>
            <person name="Zhang B."/>
            <person name="Ji P."/>
            <person name="Bell-Sakyi L."/>
            <person name="Cui X.M."/>
            <person name="Yuan T.T."/>
            <person name="Jiang B.G."/>
            <person name="Yang W.F."/>
            <person name="Lam T.T."/>
            <person name="Chang Q.C."/>
            <person name="Ding S.J."/>
            <person name="Wang X.J."/>
            <person name="Zhu J.G."/>
            <person name="Ruan X.D."/>
            <person name="Zhao L."/>
            <person name="Wei J.T."/>
            <person name="Ye R.Z."/>
            <person name="Que T.C."/>
            <person name="Du C.H."/>
            <person name="Zhou Y.H."/>
            <person name="Cheng J.X."/>
            <person name="Dai P.F."/>
            <person name="Guo W.B."/>
            <person name="Han X.H."/>
            <person name="Huang E.J."/>
            <person name="Li L.F."/>
            <person name="Wei W."/>
            <person name="Gao Y.C."/>
            <person name="Liu J.Z."/>
            <person name="Shao H.Z."/>
            <person name="Wang X."/>
            <person name="Wang C.C."/>
            <person name="Yang T.C."/>
            <person name="Huo Q.B."/>
            <person name="Li W."/>
            <person name="Chen H.Y."/>
            <person name="Chen S.E."/>
            <person name="Zhou L.G."/>
            <person name="Ni X.B."/>
            <person name="Tian J.H."/>
            <person name="Sheng Y."/>
            <person name="Liu T."/>
            <person name="Pan Y.S."/>
            <person name="Xia L.Y."/>
            <person name="Li J."/>
            <person name="Zhao F."/>
            <person name="Cao W.C."/>
        </authorList>
    </citation>
    <scope>NUCLEOTIDE SEQUENCE [LARGE SCALE GENOMIC DNA]</scope>
    <source>
        <strain evidence="2">HaeL-2018</strain>
    </source>
</reference>
<keyword evidence="1" id="KW-0472">Membrane</keyword>
<dbReference type="VEuPathDB" id="VectorBase:HLOH_058859"/>
<gene>
    <name evidence="2" type="ORF">HPB48_021850</name>
</gene>
<name>A0A9J6GYQ4_HAELO</name>
<protein>
    <submittedName>
        <fullName evidence="2">Uncharacterized protein</fullName>
    </submittedName>
</protein>
<evidence type="ECO:0000313" key="3">
    <source>
        <dbReference type="Proteomes" id="UP000821853"/>
    </source>
</evidence>